<evidence type="ECO:0000256" key="2">
    <source>
        <dbReference type="ARBA" id="ARBA00022603"/>
    </source>
</evidence>
<evidence type="ECO:0000256" key="1">
    <source>
        <dbReference type="ARBA" id="ARBA00004123"/>
    </source>
</evidence>
<dbReference type="PANTHER" id="PTHR24399:SF76">
    <property type="entry name" value="GASTRULA ZINC FINGER PROTEIN XLCGF46.1 ISOFORM X1"/>
    <property type="match status" value="1"/>
</dbReference>
<evidence type="ECO:0000313" key="16">
    <source>
        <dbReference type="Proteomes" id="UP001235939"/>
    </source>
</evidence>
<dbReference type="InterPro" id="IPR013087">
    <property type="entry name" value="Znf_C2H2_type"/>
</dbReference>
<keyword evidence="11" id="KW-0863">Zinc-finger</keyword>
<dbReference type="SUPFAM" id="SSF82199">
    <property type="entry name" value="SET domain"/>
    <property type="match status" value="1"/>
</dbReference>
<feature type="domain" description="C2H2-type" evidence="13">
    <location>
        <begin position="162"/>
        <end position="185"/>
    </location>
</feature>
<keyword evidence="6" id="KW-0677">Repeat</keyword>
<feature type="domain" description="C2H2-type" evidence="13">
    <location>
        <begin position="603"/>
        <end position="630"/>
    </location>
</feature>
<dbReference type="InterPro" id="IPR036236">
    <property type="entry name" value="Znf_C2H2_sf"/>
</dbReference>
<evidence type="ECO:0000259" key="14">
    <source>
        <dbReference type="PROSITE" id="PS50280"/>
    </source>
</evidence>
<feature type="region of interest" description="Disordered" evidence="12">
    <location>
        <begin position="468"/>
        <end position="487"/>
    </location>
</feature>
<evidence type="ECO:0000256" key="7">
    <source>
        <dbReference type="ARBA" id="ARBA00022833"/>
    </source>
</evidence>
<dbReference type="SMART" id="SM00355">
    <property type="entry name" value="ZnF_C2H2"/>
    <property type="match status" value="15"/>
</dbReference>
<feature type="domain" description="C2H2-type" evidence="13">
    <location>
        <begin position="547"/>
        <end position="574"/>
    </location>
</feature>
<feature type="domain" description="C2H2-type" evidence="13">
    <location>
        <begin position="631"/>
        <end position="658"/>
    </location>
</feature>
<organism evidence="15 16">
    <name type="scientific">Cordylochernes scorpioides</name>
    <dbReference type="NCBI Taxonomy" id="51811"/>
    <lineage>
        <taxon>Eukaryota</taxon>
        <taxon>Metazoa</taxon>
        <taxon>Ecdysozoa</taxon>
        <taxon>Arthropoda</taxon>
        <taxon>Chelicerata</taxon>
        <taxon>Arachnida</taxon>
        <taxon>Pseudoscorpiones</taxon>
        <taxon>Cheliferoidea</taxon>
        <taxon>Chernetidae</taxon>
        <taxon>Cordylochernes</taxon>
    </lineage>
</organism>
<feature type="domain" description="C2H2-type" evidence="13">
    <location>
        <begin position="491"/>
        <end position="518"/>
    </location>
</feature>
<accession>A0ABY6LJW6</accession>
<dbReference type="SMART" id="SM00317">
    <property type="entry name" value="SET"/>
    <property type="match status" value="1"/>
</dbReference>
<keyword evidence="5" id="KW-0479">Metal-binding</keyword>
<feature type="compositionally biased region" description="Low complexity" evidence="12">
    <location>
        <begin position="475"/>
        <end position="485"/>
    </location>
</feature>
<dbReference type="Gene3D" id="2.170.270.10">
    <property type="entry name" value="SET domain"/>
    <property type="match status" value="1"/>
</dbReference>
<dbReference type="InterPro" id="IPR001214">
    <property type="entry name" value="SET_dom"/>
</dbReference>
<evidence type="ECO:0000256" key="5">
    <source>
        <dbReference type="ARBA" id="ARBA00022723"/>
    </source>
</evidence>
<evidence type="ECO:0000256" key="4">
    <source>
        <dbReference type="ARBA" id="ARBA00022691"/>
    </source>
</evidence>
<evidence type="ECO:0000256" key="8">
    <source>
        <dbReference type="ARBA" id="ARBA00023015"/>
    </source>
</evidence>
<dbReference type="PROSITE" id="PS50280">
    <property type="entry name" value="SET"/>
    <property type="match status" value="1"/>
</dbReference>
<dbReference type="PROSITE" id="PS00028">
    <property type="entry name" value="ZINC_FINGER_C2H2_1"/>
    <property type="match status" value="4"/>
</dbReference>
<dbReference type="EMBL" id="CP092882">
    <property type="protein sequence ID" value="UYV81383.1"/>
    <property type="molecule type" value="Genomic_DNA"/>
</dbReference>
<keyword evidence="9" id="KW-0804">Transcription</keyword>
<dbReference type="Pfam" id="PF21549">
    <property type="entry name" value="PRDM2_PR"/>
    <property type="match status" value="1"/>
</dbReference>
<evidence type="ECO:0000256" key="11">
    <source>
        <dbReference type="PROSITE-ProRule" id="PRU00042"/>
    </source>
</evidence>
<evidence type="ECO:0000259" key="13">
    <source>
        <dbReference type="PROSITE" id="PS50157"/>
    </source>
</evidence>
<keyword evidence="10" id="KW-0539">Nucleus</keyword>
<name>A0ABY6LJW6_9ARAC</name>
<gene>
    <name evidence="15" type="ORF">LAZ67_20001009</name>
</gene>
<feature type="domain" description="C2H2-type" evidence="13">
    <location>
        <begin position="305"/>
        <end position="333"/>
    </location>
</feature>
<dbReference type="SUPFAM" id="SSF57667">
    <property type="entry name" value="beta-beta-alpha zinc fingers"/>
    <property type="match status" value="7"/>
</dbReference>
<keyword evidence="4" id="KW-0949">S-adenosyl-L-methionine</keyword>
<dbReference type="Proteomes" id="UP001235939">
    <property type="component" value="Chromosome 20"/>
</dbReference>
<keyword evidence="8" id="KW-0805">Transcription regulation</keyword>
<evidence type="ECO:0000256" key="12">
    <source>
        <dbReference type="SAM" id="MobiDB-lite"/>
    </source>
</evidence>
<keyword evidence="3" id="KW-0808">Transferase</keyword>
<feature type="domain" description="C2H2-type" evidence="13">
    <location>
        <begin position="220"/>
        <end position="247"/>
    </location>
</feature>
<protein>
    <submittedName>
        <fullName evidence="15">PRDM9</fullName>
    </submittedName>
</protein>
<dbReference type="CDD" id="cd19193">
    <property type="entry name" value="PR-SET_PRDM7_9"/>
    <property type="match status" value="1"/>
</dbReference>
<evidence type="ECO:0000256" key="10">
    <source>
        <dbReference type="ARBA" id="ARBA00023242"/>
    </source>
</evidence>
<feature type="domain" description="C2H2-type" evidence="13">
    <location>
        <begin position="687"/>
        <end position="714"/>
    </location>
</feature>
<evidence type="ECO:0000256" key="9">
    <source>
        <dbReference type="ARBA" id="ARBA00023163"/>
    </source>
</evidence>
<keyword evidence="7" id="KW-0862">Zinc</keyword>
<feature type="domain" description="C2H2-type" evidence="13">
    <location>
        <begin position="575"/>
        <end position="602"/>
    </location>
</feature>
<evidence type="ECO:0000313" key="15">
    <source>
        <dbReference type="EMBL" id="UYV81383.1"/>
    </source>
</evidence>
<dbReference type="Pfam" id="PF00096">
    <property type="entry name" value="zf-C2H2"/>
    <property type="match status" value="9"/>
</dbReference>
<comment type="subcellular location">
    <subcellularLocation>
        <location evidence="1">Nucleus</location>
    </subcellularLocation>
</comment>
<reference evidence="15 16" key="1">
    <citation type="submission" date="2022-01" db="EMBL/GenBank/DDBJ databases">
        <title>A chromosomal length assembly of Cordylochernes scorpioides.</title>
        <authorList>
            <person name="Zeh D."/>
            <person name="Zeh J."/>
        </authorList>
    </citation>
    <scope>NUCLEOTIDE SEQUENCE [LARGE SCALE GENOMIC DNA]</scope>
    <source>
        <strain evidence="15">IN4F17</strain>
        <tissue evidence="15">Whole Body</tissue>
    </source>
</reference>
<feature type="domain" description="SET" evidence="14">
    <location>
        <begin position="18"/>
        <end position="129"/>
    </location>
</feature>
<evidence type="ECO:0000256" key="3">
    <source>
        <dbReference type="ARBA" id="ARBA00022679"/>
    </source>
</evidence>
<feature type="region of interest" description="Disordered" evidence="12">
    <location>
        <begin position="1"/>
        <end position="20"/>
    </location>
</feature>
<dbReference type="Gene3D" id="3.30.160.60">
    <property type="entry name" value="Classic Zinc Finger"/>
    <property type="match status" value="13"/>
</dbReference>
<feature type="domain" description="C2H2-type" evidence="13">
    <location>
        <begin position="659"/>
        <end position="686"/>
    </location>
</feature>
<dbReference type="PROSITE" id="PS50157">
    <property type="entry name" value="ZINC_FINGER_C2H2_2"/>
    <property type="match status" value="14"/>
</dbReference>
<dbReference type="PANTHER" id="PTHR24399">
    <property type="entry name" value="ZINC FINGER AND BTB DOMAIN-CONTAINING"/>
    <property type="match status" value="1"/>
</dbReference>
<sequence length="744" mass="85566">MILAPENDPQRARATLPPGLSIEQSGIPGAGLGVWTDVRFEARTLFGPYEGVITDQRPTQGYAWQLYGGGKRPRYVDASQESCSNWLRYINCANMESRQNLVAFQYRGHIFYRSYKTILPGTELLVWYGTSFARELGIDLLEDPLSERLQAVYEAINGKKMFQCTMCQRIFANQALLASHTSRKHPSSLITKTCQLCPYSTTNVYQFRIHYKIHLKDEIFRCNTCGRTFLRQGTFEKHMYLHTGKEMHECPKCNKKFLKQQYLDMHDKKVHQKEFRFICPFCGKAFCNESLLEIHERTHTGQKPYRCEKCGIRTAHASTLRKHILKLHKLESPLRLENGSLQKKSDSTLKENERVENTRPGVVDDLFYFNSLDNEMLAFNSGHSPEPIKDDDSNSTLKPLSIPLNNCINNKNSRQNEEKTVNFNFKIENAPGIESMKDIPTLKPKTDDLNEISEEKDAQVAGKRGICPQGEMVNSSTSDLSTSSSTKEKPYSCTECSYRTAHLANLTTHRHTHTGEKPYSCTQCNYRTKQSAHLTAHRRTHTGEKPYSCTQCNYRTTNLANLIIHRRTHTGEKPYSCTQCNYRAARLSDLTKHRRTHTGEKPYSCTQCNYRTAHLQHLTRHRRTHTGKKPYSCTQCNYRAAQLSDLTKHRRTHTGEKPYSCTQCNYRTAVLSSLTRHRRTHTGEKPYSCTQCNYRTADLQHLTTHRRTHTGEKPYSCTQCNYRAAQSCSIKDHTKRHHPAAPTT</sequence>
<dbReference type="InterPro" id="IPR044417">
    <property type="entry name" value="PRDM7_9_PR-SET"/>
</dbReference>
<keyword evidence="16" id="KW-1185">Reference proteome</keyword>
<feature type="domain" description="C2H2-type" evidence="13">
    <location>
        <begin position="715"/>
        <end position="742"/>
    </location>
</feature>
<proteinExistence type="predicted"/>
<dbReference type="InterPro" id="IPR046341">
    <property type="entry name" value="SET_dom_sf"/>
</dbReference>
<keyword evidence="2" id="KW-0489">Methyltransferase</keyword>
<feature type="domain" description="C2H2-type" evidence="13">
    <location>
        <begin position="277"/>
        <end position="304"/>
    </location>
</feature>
<evidence type="ECO:0000256" key="6">
    <source>
        <dbReference type="ARBA" id="ARBA00022737"/>
    </source>
</evidence>
<feature type="domain" description="C2H2-type" evidence="13">
    <location>
        <begin position="519"/>
        <end position="546"/>
    </location>
</feature>
<feature type="domain" description="C2H2-type" evidence="13">
    <location>
        <begin position="248"/>
        <end position="276"/>
    </location>
</feature>